<keyword evidence="6" id="KW-1133">Transmembrane helix</keyword>
<keyword evidence="4" id="KW-0732">Signal</keyword>
<evidence type="ECO:0000313" key="17">
    <source>
        <dbReference type="EMBL" id="CAG2242592.1"/>
    </source>
</evidence>
<dbReference type="PANTHER" id="PTHR19325:SF575">
    <property type="entry name" value="LOCOMOTION-RELATED PROTEIN HIKARU GENKI"/>
    <property type="match status" value="1"/>
</dbReference>
<name>A0A8S3UJW6_MYTED</name>
<keyword evidence="8" id="KW-0325">Glycoprotein</keyword>
<dbReference type="PROSITE" id="PS00010">
    <property type="entry name" value="ASX_HYDROXYL"/>
    <property type="match status" value="3"/>
</dbReference>
<dbReference type="FunFam" id="2.10.25.10:FF:000472">
    <property type="entry name" value="Uncharacterized protein, isoform A"/>
    <property type="match status" value="1"/>
</dbReference>
<feature type="domain" description="CUB" evidence="13">
    <location>
        <begin position="541"/>
        <end position="653"/>
    </location>
</feature>
<feature type="domain" description="CUB" evidence="13">
    <location>
        <begin position="330"/>
        <end position="445"/>
    </location>
</feature>
<dbReference type="Pfam" id="PF07699">
    <property type="entry name" value="Ephrin_rec_like"/>
    <property type="match status" value="2"/>
</dbReference>
<sequence length="1817" mass="201488">MRPNTEWYTDELRLAKRDRRKAERRMRKSNLTVHRQIFQDTCLKASKLLLKSKKDYFSTKISEIEHDQKQLHRLTNDLMGNRREIILPSHKDEKVLADKFCEFFVGKISAIRDNLTAKNDAAHYNRDPMRADIKFEGKPLRSLSPISPQVSSRENEGSLGNIEFSCPTGQYFNGGYCFSVVDVPMIWSDADRTQGQHLFWVLDVDELKAVDHLAKSTWEYYWSGLSRWESWLTANEALWSNNNKTLQLEEFVWEDNQPDTGYGGCVHIKKDGYGTFDNCLRKLPFLCKAEAVLKGYFRCRSGEGIKSKFVCDGHNDCQDMSDEANCVSRCHHVINAEYGPEDAKPSGVIVSSGNYQNSKSCVWSIVTNVGSIIKVQIKSFSIEKNADVMELRTGGIEGEIFLAELTGTVDTQPVYYSSDNVFNIRLVTDSTVIHSGGFRIPWTTDVAEVFNDVQMLTATSSVQHLKSPLYDTGYLLKEKVFEWKITASTKNIITLEFENLDIGTDAKLYLWDQDEISLTPTLDGERPNFPKGIYIKYWEGCSIHEMATEGTIQSPGYIVGGYPENIECTWTIQRPTSRTLALRFNKFDIQSQGDYLKVYNDTSEALHTGDGFTGTTDLTNNFEVRSTNGYIKLVFTTNYVLTDKGFEAEFSLDCQKFAVSPETHFISKSKYKTTFGNIVDFSCDEGYSFVNEGHSNNISIRCQKGGEWNKPRIPNCIAVDNGYIVESSGVKVGNNVTYKCNDGFTMNGEPVIKCLQDGNWEDEPKCTASRCVSLSKPIHGAIKILTGDGRGFASVVQYVCDPGYETYGHVTTYCQTGGKWSHVPPSCERIWCPIPRTPNGNWYPRNAQKFEGTITLTCDRGFHINGTNTRVMVLKCESGGHFLPDVTCFSNTGYHLTCPLNKTIYIHSAAGEIFNVSDVVSVTPSDSDLTFTYSPEELLTFDYTSMVEQKKVVVTATYKSETEYQCSFFVETKADACFKESFPVSVPNAAPVTCTSGNISCTVTCNSGYVFFDGNTTKTYDCTGQNMWMPALPPDTCIKYDEPSYIIELQVVYKSNPDLEQFLRLKLLNTDVNQIGQKTTCKLLLVNQLDKVDFLEYTGSVQCDMGTTTIVRQTSDSSNQEISGGNQCENGIKKTIGINIPCPPGTYFGNDDECNVCPDGKFQNNFGQDECLECPSDNPVPSEDKTTCLGIDTIKPSSTILTVDNRVHFSSAVCPAGFISVDGLPTCMPCPEDRFWVNKTYCQPCPGCGNTAGKNAISDINGCKDTTVHQLICPLNKTIYIHTAAGTVFNVRDVVSVIPSDSKLKFNFSPAELITLDHTAMVEQKKVVVTTSANACFRESFPVSIPNAAAVTCTSGNISCTVTCNSGFVFFDGNTTKTYDCTGQNIWLPALPPDICIKYGDPSDIIVLQVVYKTDPQFAKDCKGGHDEKIKTNNASFTNAIYNLCNNALVSAGPLVITHTETTTTGFDFRTIFEIKLTSNDLDEIRQKNTCELLLKNQLDRDEFLQYTSIVNCNTGTTNVVRHSQDSFNMLISQCENGIKRMTTIDSSLKCIPCPPGTYSGSGDDCNVCPDGKFQSNYGQDECLDCPSDNLVPSENKTTCLAVCPAGFISVDGLPTCMPCPEDHYWVNKTLCELCPNSGSTAGINAITDINGCKVINCDNIDDCVGKCTGPYVDPKTNRCDDLLNDYQCICKAGYTSKNCTEEIDECLRLYPCEHGGTCTDKVADFECSCREGWTGKRCETPIEYCAPSPCLNGGVCFNLTDNFFCRCPGGTTGVTCGNSPDVCSIINPCTIKGTCEDKEGSAQCNCNDGKCCVVYK</sequence>
<dbReference type="Gene3D" id="2.10.25.10">
    <property type="entry name" value="Laminin"/>
    <property type="match status" value="2"/>
</dbReference>
<evidence type="ECO:0000256" key="12">
    <source>
        <dbReference type="PROSITE-ProRule" id="PRU00302"/>
    </source>
</evidence>
<comment type="caution">
    <text evidence="17">The sequence shown here is derived from an EMBL/GenBank/DDBJ whole genome shotgun (WGS) entry which is preliminary data.</text>
</comment>
<dbReference type="SUPFAM" id="SSF57535">
    <property type="entry name" value="Complement control module/SCR domain"/>
    <property type="match status" value="4"/>
</dbReference>
<dbReference type="Gene3D" id="4.10.400.10">
    <property type="entry name" value="Low-density Lipoprotein Receptor"/>
    <property type="match status" value="1"/>
</dbReference>
<evidence type="ECO:0000259" key="14">
    <source>
        <dbReference type="PROSITE" id="PS50026"/>
    </source>
</evidence>
<dbReference type="FunFam" id="4.10.400.10:FF:000065">
    <property type="entry name" value="Transmembrane protease serine 7"/>
    <property type="match status" value="1"/>
</dbReference>
<dbReference type="InterPro" id="IPR001881">
    <property type="entry name" value="EGF-like_Ca-bd_dom"/>
</dbReference>
<evidence type="ECO:0000256" key="7">
    <source>
        <dbReference type="ARBA" id="ARBA00023157"/>
    </source>
</evidence>
<evidence type="ECO:0000256" key="1">
    <source>
        <dbReference type="ARBA" id="ARBA00022536"/>
    </source>
</evidence>
<evidence type="ECO:0000256" key="6">
    <source>
        <dbReference type="ARBA" id="ARBA00022989"/>
    </source>
</evidence>
<feature type="disulfide bond" evidence="10">
    <location>
        <begin position="1768"/>
        <end position="1777"/>
    </location>
</feature>
<dbReference type="InterPro" id="IPR000152">
    <property type="entry name" value="EGF-type_Asp/Asn_hydroxyl_site"/>
</dbReference>
<dbReference type="PROSITE" id="PS00022">
    <property type="entry name" value="EGF_1"/>
    <property type="match status" value="2"/>
</dbReference>
<dbReference type="InterPro" id="IPR009030">
    <property type="entry name" value="Growth_fac_rcpt_cys_sf"/>
</dbReference>
<comment type="caution">
    <text evidence="10">Lacks conserved residue(s) required for the propagation of feature annotation.</text>
</comment>
<dbReference type="SMART" id="SM00032">
    <property type="entry name" value="CCP"/>
    <property type="match status" value="6"/>
</dbReference>
<dbReference type="CDD" id="cd00041">
    <property type="entry name" value="CUB"/>
    <property type="match status" value="2"/>
</dbReference>
<dbReference type="InterPro" id="IPR018097">
    <property type="entry name" value="EGF_Ca-bd_CS"/>
</dbReference>
<dbReference type="SMART" id="SM00179">
    <property type="entry name" value="EGF_CA"/>
    <property type="match status" value="3"/>
</dbReference>
<dbReference type="CDD" id="cd00054">
    <property type="entry name" value="EGF_CA"/>
    <property type="match status" value="2"/>
</dbReference>
<feature type="domain" description="EGF-like" evidence="14">
    <location>
        <begin position="1660"/>
        <end position="1701"/>
    </location>
</feature>
<accession>A0A8S3UJW6</accession>
<evidence type="ECO:0000256" key="9">
    <source>
        <dbReference type="PROSITE-ProRule" id="PRU00059"/>
    </source>
</evidence>
<dbReference type="Gene3D" id="3.10.100.10">
    <property type="entry name" value="Mannose-Binding Protein A, subunit A"/>
    <property type="match status" value="1"/>
</dbReference>
<dbReference type="InterPro" id="IPR035976">
    <property type="entry name" value="Sushi/SCR/CCP_sf"/>
</dbReference>
<protein>
    <submittedName>
        <fullName evidence="17">Uncharacterized protein</fullName>
    </submittedName>
</protein>
<dbReference type="PROSITE" id="PS50068">
    <property type="entry name" value="LDLRA_2"/>
    <property type="match status" value="1"/>
</dbReference>
<dbReference type="SMART" id="SM00034">
    <property type="entry name" value="CLECT"/>
    <property type="match status" value="1"/>
</dbReference>
<evidence type="ECO:0000259" key="16">
    <source>
        <dbReference type="PROSITE" id="PS50923"/>
    </source>
</evidence>
<dbReference type="InterPro" id="IPR000436">
    <property type="entry name" value="Sushi_SCR_CCP_dom"/>
</dbReference>
<feature type="domain" description="EGF-like" evidence="14">
    <location>
        <begin position="1703"/>
        <end position="1740"/>
    </location>
</feature>
<dbReference type="SMART" id="SM00181">
    <property type="entry name" value="EGF"/>
    <property type="match status" value="3"/>
</dbReference>
<dbReference type="InterPro" id="IPR002172">
    <property type="entry name" value="LDrepeatLR_classA_rpt"/>
</dbReference>
<evidence type="ECO:0000313" key="18">
    <source>
        <dbReference type="Proteomes" id="UP000683360"/>
    </source>
</evidence>
<dbReference type="PROSITE" id="PS01186">
    <property type="entry name" value="EGF_2"/>
    <property type="match status" value="2"/>
</dbReference>
<dbReference type="Pfam" id="PF00431">
    <property type="entry name" value="CUB"/>
    <property type="match status" value="2"/>
</dbReference>
<feature type="domain" description="Sushi" evidence="16">
    <location>
        <begin position="769"/>
        <end position="829"/>
    </location>
</feature>
<dbReference type="PROSITE" id="PS01180">
    <property type="entry name" value="CUB"/>
    <property type="match status" value="2"/>
</dbReference>
<feature type="disulfide bond" evidence="11">
    <location>
        <begin position="299"/>
        <end position="317"/>
    </location>
</feature>
<dbReference type="Pfam" id="PF00008">
    <property type="entry name" value="EGF"/>
    <property type="match status" value="1"/>
</dbReference>
<dbReference type="InterPro" id="IPR013032">
    <property type="entry name" value="EGF-like_CS"/>
</dbReference>
<dbReference type="InterPro" id="IPR011641">
    <property type="entry name" value="Tyr-kin_ephrin_A/B_rcpt-like"/>
</dbReference>
<dbReference type="SUPFAM" id="SSF57184">
    <property type="entry name" value="Growth factor receptor domain"/>
    <property type="match status" value="1"/>
</dbReference>
<evidence type="ECO:0000256" key="2">
    <source>
        <dbReference type="ARBA" id="ARBA00022659"/>
    </source>
</evidence>
<evidence type="ECO:0000256" key="3">
    <source>
        <dbReference type="ARBA" id="ARBA00022692"/>
    </source>
</evidence>
<dbReference type="PROSITE" id="PS50923">
    <property type="entry name" value="SUSHI"/>
    <property type="match status" value="3"/>
</dbReference>
<dbReference type="Pfam" id="PF00057">
    <property type="entry name" value="Ldl_recept_a"/>
    <property type="match status" value="1"/>
</dbReference>
<dbReference type="InterPro" id="IPR036055">
    <property type="entry name" value="LDL_receptor-like_sf"/>
</dbReference>
<evidence type="ECO:0000259" key="13">
    <source>
        <dbReference type="PROSITE" id="PS01180"/>
    </source>
</evidence>
<dbReference type="InterPro" id="IPR016186">
    <property type="entry name" value="C-type_lectin-like/link_sf"/>
</dbReference>
<dbReference type="SUPFAM" id="SSF57196">
    <property type="entry name" value="EGF/Laminin"/>
    <property type="match status" value="2"/>
</dbReference>
<evidence type="ECO:0000256" key="8">
    <source>
        <dbReference type="ARBA" id="ARBA00023180"/>
    </source>
</evidence>
<dbReference type="SMART" id="SM00192">
    <property type="entry name" value="LDLa"/>
    <property type="match status" value="1"/>
</dbReference>
<dbReference type="PROSITE" id="PS01187">
    <property type="entry name" value="EGF_CA"/>
    <property type="match status" value="1"/>
</dbReference>
<dbReference type="Gene3D" id="2.10.70.10">
    <property type="entry name" value="Complement Module, domain 1"/>
    <property type="match status" value="4"/>
</dbReference>
<keyword evidence="5" id="KW-0677">Repeat</keyword>
<dbReference type="InterPro" id="IPR050350">
    <property type="entry name" value="Compl-Cell_Adhes-Reg"/>
</dbReference>
<keyword evidence="3" id="KW-0812">Transmembrane</keyword>
<keyword evidence="1 10" id="KW-0245">EGF-like domain</keyword>
<dbReference type="SUPFAM" id="SSF57424">
    <property type="entry name" value="LDL receptor-like module"/>
    <property type="match status" value="1"/>
</dbReference>
<keyword evidence="18" id="KW-1185">Reference proteome</keyword>
<dbReference type="EMBL" id="CAJPWZ010002679">
    <property type="protein sequence ID" value="CAG2242592.1"/>
    <property type="molecule type" value="Genomic_DNA"/>
</dbReference>
<dbReference type="Proteomes" id="UP000683360">
    <property type="component" value="Unassembled WGS sequence"/>
</dbReference>
<feature type="disulfide bond" evidence="10">
    <location>
        <begin position="1691"/>
        <end position="1700"/>
    </location>
</feature>
<reference evidence="17" key="1">
    <citation type="submission" date="2021-03" db="EMBL/GenBank/DDBJ databases">
        <authorList>
            <person name="Bekaert M."/>
        </authorList>
    </citation>
    <scope>NUCLEOTIDE SEQUENCE</scope>
</reference>
<evidence type="ECO:0000256" key="11">
    <source>
        <dbReference type="PROSITE-ProRule" id="PRU00124"/>
    </source>
</evidence>
<feature type="disulfide bond" evidence="12">
    <location>
        <begin position="771"/>
        <end position="814"/>
    </location>
</feature>
<feature type="disulfide bond" evidence="9">
    <location>
        <begin position="541"/>
        <end position="568"/>
    </location>
</feature>
<feature type="domain" description="Sushi" evidence="16">
    <location>
        <begin position="719"/>
        <end position="768"/>
    </location>
</feature>
<dbReference type="PROSITE" id="PS50041">
    <property type="entry name" value="C_TYPE_LECTIN_2"/>
    <property type="match status" value="1"/>
</dbReference>
<dbReference type="Gene3D" id="2.60.120.290">
    <property type="entry name" value="Spermadhesin, CUB domain"/>
    <property type="match status" value="2"/>
</dbReference>
<dbReference type="SUPFAM" id="SSF49854">
    <property type="entry name" value="Spermadhesin, CUB domain"/>
    <property type="match status" value="2"/>
</dbReference>
<dbReference type="CDD" id="cd00033">
    <property type="entry name" value="CCP"/>
    <property type="match status" value="3"/>
</dbReference>
<feature type="domain" description="EGF-like" evidence="14">
    <location>
        <begin position="1742"/>
        <end position="1778"/>
    </location>
</feature>
<dbReference type="InterPro" id="IPR001304">
    <property type="entry name" value="C-type_lectin-like"/>
</dbReference>
<keyword evidence="6" id="KW-0472">Membrane</keyword>
<evidence type="ECO:0000256" key="10">
    <source>
        <dbReference type="PROSITE-ProRule" id="PRU00076"/>
    </source>
</evidence>
<gene>
    <name evidence="17" type="ORF">MEDL_54760</name>
</gene>
<feature type="domain" description="Sushi" evidence="16">
    <location>
        <begin position="652"/>
        <end position="718"/>
    </location>
</feature>
<evidence type="ECO:0000259" key="15">
    <source>
        <dbReference type="PROSITE" id="PS50041"/>
    </source>
</evidence>
<dbReference type="CDD" id="cd00112">
    <property type="entry name" value="LDLa"/>
    <property type="match status" value="1"/>
</dbReference>
<dbReference type="PROSITE" id="PS50026">
    <property type="entry name" value="EGF_3"/>
    <property type="match status" value="3"/>
</dbReference>
<feature type="disulfide bond" evidence="10">
    <location>
        <begin position="1730"/>
        <end position="1739"/>
    </location>
</feature>
<dbReference type="SMART" id="SM00042">
    <property type="entry name" value="CUB"/>
    <property type="match status" value="2"/>
</dbReference>
<dbReference type="Pfam" id="PF00059">
    <property type="entry name" value="Lectin_C"/>
    <property type="match status" value="1"/>
</dbReference>
<dbReference type="SMART" id="SM01411">
    <property type="entry name" value="Ephrin_rec_like"/>
    <property type="match status" value="4"/>
</dbReference>
<dbReference type="PANTHER" id="PTHR19325">
    <property type="entry name" value="COMPLEMENT COMPONENT-RELATED SUSHI DOMAIN-CONTAINING"/>
    <property type="match status" value="1"/>
</dbReference>
<feature type="disulfide bond" evidence="11">
    <location>
        <begin position="311"/>
        <end position="326"/>
    </location>
</feature>
<dbReference type="SUPFAM" id="SSF56436">
    <property type="entry name" value="C-type lectin-like"/>
    <property type="match status" value="1"/>
</dbReference>
<dbReference type="InterPro" id="IPR000859">
    <property type="entry name" value="CUB_dom"/>
</dbReference>
<keyword evidence="7 10" id="KW-1015">Disulfide bond</keyword>
<dbReference type="InterPro" id="IPR016187">
    <property type="entry name" value="CTDL_fold"/>
</dbReference>
<dbReference type="Pfam" id="PF00084">
    <property type="entry name" value="Sushi"/>
    <property type="match status" value="4"/>
</dbReference>
<feature type="domain" description="C-type lectin" evidence="15">
    <location>
        <begin position="173"/>
        <end position="288"/>
    </location>
</feature>
<dbReference type="OrthoDB" id="6137757at2759"/>
<evidence type="ECO:0000256" key="5">
    <source>
        <dbReference type="ARBA" id="ARBA00022737"/>
    </source>
</evidence>
<proteinExistence type="predicted"/>
<organism evidence="17 18">
    <name type="scientific">Mytilus edulis</name>
    <name type="common">Blue mussel</name>
    <dbReference type="NCBI Taxonomy" id="6550"/>
    <lineage>
        <taxon>Eukaryota</taxon>
        <taxon>Metazoa</taxon>
        <taxon>Spiralia</taxon>
        <taxon>Lophotrochozoa</taxon>
        <taxon>Mollusca</taxon>
        <taxon>Bivalvia</taxon>
        <taxon>Autobranchia</taxon>
        <taxon>Pteriomorphia</taxon>
        <taxon>Mytilida</taxon>
        <taxon>Mytiloidea</taxon>
        <taxon>Mytilidae</taxon>
        <taxon>Mytilinae</taxon>
        <taxon>Mytilus</taxon>
    </lineage>
</organism>
<keyword evidence="2 12" id="KW-0768">Sushi</keyword>
<evidence type="ECO:0000256" key="4">
    <source>
        <dbReference type="ARBA" id="ARBA00022729"/>
    </source>
</evidence>
<dbReference type="Pfam" id="PF12661">
    <property type="entry name" value="hEGF"/>
    <property type="match status" value="2"/>
</dbReference>
<dbReference type="Gene3D" id="2.10.50.10">
    <property type="entry name" value="Tumor Necrosis Factor Receptor, subunit A, domain 2"/>
    <property type="match status" value="2"/>
</dbReference>
<dbReference type="InterPro" id="IPR000742">
    <property type="entry name" value="EGF"/>
</dbReference>
<feature type="disulfide bond" evidence="12">
    <location>
        <begin position="800"/>
        <end position="827"/>
    </location>
</feature>
<dbReference type="InterPro" id="IPR035914">
    <property type="entry name" value="Sperma_CUB_dom_sf"/>
</dbReference>
<dbReference type="GO" id="GO:0005509">
    <property type="term" value="F:calcium ion binding"/>
    <property type="evidence" value="ECO:0007669"/>
    <property type="project" value="InterPro"/>
</dbReference>